<gene>
    <name evidence="2" type="ORF">R3I93_017450</name>
</gene>
<dbReference type="Proteomes" id="UP001364617">
    <property type="component" value="Unassembled WGS sequence"/>
</dbReference>
<protein>
    <submittedName>
        <fullName evidence="2">Uncharacterized protein</fullName>
    </submittedName>
</protein>
<accession>A0AAN9GYA1</accession>
<feature type="region of interest" description="Disordered" evidence="1">
    <location>
        <begin position="12"/>
        <end position="37"/>
    </location>
</feature>
<organism evidence="2 3">
    <name type="scientific">Phoxinus phoxinus</name>
    <name type="common">Eurasian minnow</name>
    <dbReference type="NCBI Taxonomy" id="58324"/>
    <lineage>
        <taxon>Eukaryota</taxon>
        <taxon>Metazoa</taxon>
        <taxon>Chordata</taxon>
        <taxon>Craniata</taxon>
        <taxon>Vertebrata</taxon>
        <taxon>Euteleostomi</taxon>
        <taxon>Actinopterygii</taxon>
        <taxon>Neopterygii</taxon>
        <taxon>Teleostei</taxon>
        <taxon>Ostariophysi</taxon>
        <taxon>Cypriniformes</taxon>
        <taxon>Leuciscidae</taxon>
        <taxon>Phoxininae</taxon>
        <taxon>Phoxinus</taxon>
    </lineage>
</organism>
<comment type="caution">
    <text evidence="2">The sequence shown here is derived from an EMBL/GenBank/DDBJ whole genome shotgun (WGS) entry which is preliminary data.</text>
</comment>
<keyword evidence="3" id="KW-1185">Reference proteome</keyword>
<name>A0AAN9GYA1_9TELE</name>
<evidence type="ECO:0000256" key="1">
    <source>
        <dbReference type="SAM" id="MobiDB-lite"/>
    </source>
</evidence>
<sequence length="163" mass="17194">MACLALRQGCQIPGDTSPERASGFDNPLEVKGNAGVGEVGDRGEAAAAVGQQASHPHGPRLLPSRPALVWVTVLPHVTPVQTEDDQEVMQIIDDLFPIFSELAAAEATALWSPDDLEAAIEEQPPSLADLSAVGATALCRPEVDMVGVHLSSQFLIVLQLLDK</sequence>
<evidence type="ECO:0000313" key="2">
    <source>
        <dbReference type="EMBL" id="KAK7137372.1"/>
    </source>
</evidence>
<dbReference type="AlphaFoldDB" id="A0AAN9GYA1"/>
<dbReference type="EMBL" id="JAYKXH010000018">
    <property type="protein sequence ID" value="KAK7137372.1"/>
    <property type="molecule type" value="Genomic_DNA"/>
</dbReference>
<proteinExistence type="predicted"/>
<reference evidence="2 3" key="1">
    <citation type="submission" date="2024-02" db="EMBL/GenBank/DDBJ databases">
        <title>Chromosome-level genome assembly of the Eurasian Minnow (Phoxinus phoxinus).</title>
        <authorList>
            <person name="Oriowo T.O."/>
            <person name="Martin S."/>
            <person name="Stange M."/>
            <person name="Chrysostomakis Y."/>
            <person name="Brown T."/>
            <person name="Winkler S."/>
            <person name="Kukowka S."/>
            <person name="Myers E.W."/>
            <person name="Bohne A."/>
        </authorList>
    </citation>
    <scope>NUCLEOTIDE SEQUENCE [LARGE SCALE GENOMIC DNA]</scope>
    <source>
        <strain evidence="2">ZFMK-TIS-60720</strain>
        <tissue evidence="2">Whole Organism</tissue>
    </source>
</reference>
<evidence type="ECO:0000313" key="3">
    <source>
        <dbReference type="Proteomes" id="UP001364617"/>
    </source>
</evidence>